<dbReference type="EMBL" id="VLNY01000024">
    <property type="protein sequence ID" value="KAA0017023.1"/>
    <property type="molecule type" value="Genomic_DNA"/>
</dbReference>
<keyword evidence="3" id="KW-1133">Transmembrane helix</keyword>
<comment type="caution">
    <text evidence="6">The sequence shown here is derived from an EMBL/GenBank/DDBJ whole genome shotgun (WGS) entry which is preliminary data.</text>
</comment>
<evidence type="ECO:0000256" key="3">
    <source>
        <dbReference type="ARBA" id="ARBA00022989"/>
    </source>
</evidence>
<dbReference type="GO" id="GO:0012505">
    <property type="term" value="C:endomembrane system"/>
    <property type="evidence" value="ECO:0007669"/>
    <property type="project" value="UniProtKB-SubCell"/>
</dbReference>
<evidence type="ECO:0000256" key="1">
    <source>
        <dbReference type="ARBA" id="ARBA00004127"/>
    </source>
</evidence>
<feature type="domain" description="DUF1232" evidence="5">
    <location>
        <begin position="64"/>
        <end position="98"/>
    </location>
</feature>
<comment type="subcellular location">
    <subcellularLocation>
        <location evidence="1">Endomembrane system</location>
        <topology evidence="1">Multi-pass membrane protein</topology>
    </subcellularLocation>
</comment>
<keyword evidence="2" id="KW-0812">Transmembrane</keyword>
<accession>A0A5A7S4H4</accession>
<dbReference type="InterPro" id="IPR010652">
    <property type="entry name" value="DUF1232"/>
</dbReference>
<evidence type="ECO:0000313" key="6">
    <source>
        <dbReference type="EMBL" id="KAA0017023.1"/>
    </source>
</evidence>
<keyword evidence="7" id="KW-1185">Reference proteome</keyword>
<organism evidence="6 7">
    <name type="scientific">Antrihabitans cavernicola</name>
    <dbReference type="NCBI Taxonomy" id="2495913"/>
    <lineage>
        <taxon>Bacteria</taxon>
        <taxon>Bacillati</taxon>
        <taxon>Actinomycetota</taxon>
        <taxon>Actinomycetes</taxon>
        <taxon>Mycobacteriales</taxon>
        <taxon>Nocardiaceae</taxon>
        <taxon>Antrihabitans</taxon>
    </lineage>
</organism>
<keyword evidence="4" id="KW-0472">Membrane</keyword>
<dbReference type="Pfam" id="PF06803">
    <property type="entry name" value="DUF1232"/>
    <property type="match status" value="1"/>
</dbReference>
<evidence type="ECO:0000259" key="5">
    <source>
        <dbReference type="Pfam" id="PF06803"/>
    </source>
</evidence>
<protein>
    <submittedName>
        <fullName evidence="6">DUF1232 domain-containing protein</fullName>
    </submittedName>
</protein>
<sequence length="139" mass="14922">MTAVCTTVAAVAAGFVVLWLTLLVGLAVIRPTDASIPDALRLLPDTVVLLRRLAADRELPRGVRIRLALLLVYLILPIDLVPDFIPVLGYADDAIIVAVTLRSVARRAGTHALDKHWPGTPDGLQVVRRLAGVPDRPGN</sequence>
<evidence type="ECO:0000256" key="2">
    <source>
        <dbReference type="ARBA" id="ARBA00022692"/>
    </source>
</evidence>
<dbReference type="Proteomes" id="UP000322244">
    <property type="component" value="Unassembled WGS sequence"/>
</dbReference>
<proteinExistence type="predicted"/>
<evidence type="ECO:0000256" key="4">
    <source>
        <dbReference type="ARBA" id="ARBA00023136"/>
    </source>
</evidence>
<dbReference type="OrthoDB" id="9804184at2"/>
<reference evidence="6 7" key="1">
    <citation type="submission" date="2019-07" db="EMBL/GenBank/DDBJ databases">
        <title>Rhodococcus cavernicolus sp. nov., isolated from a cave.</title>
        <authorList>
            <person name="Lee S.D."/>
        </authorList>
    </citation>
    <scope>NUCLEOTIDE SEQUENCE [LARGE SCALE GENOMIC DNA]</scope>
    <source>
        <strain evidence="6 7">C1-24</strain>
    </source>
</reference>
<name>A0A5A7S4H4_9NOCA</name>
<dbReference type="AlphaFoldDB" id="A0A5A7S4H4"/>
<gene>
    <name evidence="6" type="ORF">FOY51_25625</name>
</gene>
<evidence type="ECO:0000313" key="7">
    <source>
        <dbReference type="Proteomes" id="UP000322244"/>
    </source>
</evidence>